<sequence>MTENYLITSLKLKTSFIFLVCVALVGCIGNNNPTVEPFQPSSVLTYDKPIALEANSSALVQAIVSNPAVSRALTSAAVAKERVPITRSQKKMTMSASGSSGFEADTDDGSEGVLIVGVTAQKLLNDNGKTDRAIYLSELLAETAKLESQIAFDQALQQILDAYIARSTALEVDRIITYYVALFNEREDLVQTAVDAGVLSNSDYLELQSLKNEILSEQAQSVFQSNTSASFLRTSLGSNYDAAVAELVNRYTATSGSKLSTENSNQITLLGLKKSQIQTEIELQKLSNTLTTNWQSTVSSPKSRGAGSTLFAGITMSLPINDGDRSLATIAALQKEFEVNALEVSTYEQEVTLAQQGLDNFFVYYEDQKILLNERKRIAEDRVVELELKLKTGRAGVSALAKEFLALARTEMAIERLDFDRKSQTLSALSVTGQTCELVRLCDAIGNGNSR</sequence>
<dbReference type="EMBL" id="CP003984">
    <property type="protein sequence ID" value="AII86258.1"/>
    <property type="molecule type" value="Genomic_DNA"/>
</dbReference>
<dbReference type="KEGG" id="ptp:RCA23_c07000"/>
<dbReference type="SUPFAM" id="SSF56954">
    <property type="entry name" value="Outer membrane efflux proteins (OEP)"/>
    <property type="match status" value="1"/>
</dbReference>
<name>A0AAN0RHG6_9RHOB</name>
<accession>A0AAN0RHG6</accession>
<evidence type="ECO:0000313" key="2">
    <source>
        <dbReference type="Proteomes" id="UP000028680"/>
    </source>
</evidence>
<dbReference type="GO" id="GO:0015562">
    <property type="term" value="F:efflux transmembrane transporter activity"/>
    <property type="evidence" value="ECO:0007669"/>
    <property type="project" value="InterPro"/>
</dbReference>
<protein>
    <submittedName>
        <fullName evidence="1">Type I secretion outer membrane protein, TolC family</fullName>
    </submittedName>
</protein>
<proteinExistence type="predicted"/>
<organism evidence="1 2">
    <name type="scientific">Planktomarina temperata RCA23</name>
    <dbReference type="NCBI Taxonomy" id="666509"/>
    <lineage>
        <taxon>Bacteria</taxon>
        <taxon>Pseudomonadati</taxon>
        <taxon>Pseudomonadota</taxon>
        <taxon>Alphaproteobacteria</taxon>
        <taxon>Rhodobacterales</taxon>
        <taxon>Paracoccaceae</taxon>
        <taxon>Planktomarina</taxon>
    </lineage>
</organism>
<dbReference type="RefSeq" id="WP_044049144.1">
    <property type="nucleotide sequence ID" value="NZ_CP003984.1"/>
</dbReference>
<dbReference type="AlphaFoldDB" id="A0AAN0RHG6"/>
<keyword evidence="2" id="KW-1185">Reference proteome</keyword>
<dbReference type="Gene3D" id="1.20.1600.10">
    <property type="entry name" value="Outer membrane efflux proteins (OEP)"/>
    <property type="match status" value="1"/>
</dbReference>
<gene>
    <name evidence="1" type="ORF">RCA23_c07000</name>
</gene>
<evidence type="ECO:0000313" key="1">
    <source>
        <dbReference type="EMBL" id="AII86258.1"/>
    </source>
</evidence>
<dbReference type="Proteomes" id="UP000028680">
    <property type="component" value="Chromosome"/>
</dbReference>
<reference evidence="1 2" key="1">
    <citation type="journal article" date="2014" name="ISME J.">
        <title>Adaptation of an abundant Roseobacter RCA organism to pelagic systems revealed by genomic and transcriptomic analyses.</title>
        <authorList>
            <person name="Voget S."/>
            <person name="Wemheuer B."/>
            <person name="Brinkhoff T."/>
            <person name="Vollmers J."/>
            <person name="Dietrich S."/>
            <person name="Giebel H.A."/>
            <person name="Beardsley C."/>
            <person name="Sardemann C."/>
            <person name="Bakenhus I."/>
            <person name="Billerbeck S."/>
            <person name="Daniel R."/>
            <person name="Simon M."/>
        </authorList>
    </citation>
    <scope>NUCLEOTIDE SEQUENCE [LARGE SCALE GENOMIC DNA]</scope>
    <source>
        <strain evidence="1 2">RCA23</strain>
    </source>
</reference>